<evidence type="ECO:0000256" key="1">
    <source>
        <dbReference type="SAM" id="Phobius"/>
    </source>
</evidence>
<name>A0A1L7XIZ5_9HELO</name>
<feature type="transmembrane region" description="Helical" evidence="1">
    <location>
        <begin position="81"/>
        <end position="101"/>
    </location>
</feature>
<evidence type="ECO:0000313" key="2">
    <source>
        <dbReference type="EMBL" id="CZR64994.1"/>
    </source>
</evidence>
<organism evidence="2 3">
    <name type="scientific">Phialocephala subalpina</name>
    <dbReference type="NCBI Taxonomy" id="576137"/>
    <lineage>
        <taxon>Eukaryota</taxon>
        <taxon>Fungi</taxon>
        <taxon>Dikarya</taxon>
        <taxon>Ascomycota</taxon>
        <taxon>Pezizomycotina</taxon>
        <taxon>Leotiomycetes</taxon>
        <taxon>Helotiales</taxon>
        <taxon>Mollisiaceae</taxon>
        <taxon>Phialocephala</taxon>
        <taxon>Phialocephala fortinii species complex</taxon>
    </lineage>
</organism>
<keyword evidence="1" id="KW-1133">Transmembrane helix</keyword>
<proteinExistence type="predicted"/>
<evidence type="ECO:0000313" key="3">
    <source>
        <dbReference type="Proteomes" id="UP000184330"/>
    </source>
</evidence>
<dbReference type="Proteomes" id="UP000184330">
    <property type="component" value="Unassembled WGS sequence"/>
</dbReference>
<protein>
    <submittedName>
        <fullName evidence="2">Uncharacterized protein</fullName>
    </submittedName>
</protein>
<dbReference type="AlphaFoldDB" id="A0A1L7XIZ5"/>
<dbReference type="EMBL" id="FJOG01000028">
    <property type="protein sequence ID" value="CZR64994.1"/>
    <property type="molecule type" value="Genomic_DNA"/>
</dbReference>
<keyword evidence="1" id="KW-0472">Membrane</keyword>
<sequence length="110" mass="12563">MSTQEHGGFDECTELRNQSWAEFIADTLTREGERGNISKPDPEHIVVETSKNELRLEPLEEVLRREKEGVQRAIADEVWKTVRGVLLLVIIFILAAVFLLWKLGKFVAAM</sequence>
<keyword evidence="3" id="KW-1185">Reference proteome</keyword>
<keyword evidence="1" id="KW-0812">Transmembrane</keyword>
<reference evidence="2 3" key="1">
    <citation type="submission" date="2016-03" db="EMBL/GenBank/DDBJ databases">
        <authorList>
            <person name="Ploux O."/>
        </authorList>
    </citation>
    <scope>NUCLEOTIDE SEQUENCE [LARGE SCALE GENOMIC DNA]</scope>
    <source>
        <strain evidence="2 3">UAMH 11012</strain>
    </source>
</reference>
<accession>A0A1L7XIZ5</accession>
<gene>
    <name evidence="2" type="ORF">PAC_14894</name>
</gene>